<dbReference type="Pfam" id="PF17862">
    <property type="entry name" value="AAA_lid_3"/>
    <property type="match status" value="1"/>
</dbReference>
<dbReference type="GO" id="GO:0005524">
    <property type="term" value="F:ATP binding"/>
    <property type="evidence" value="ECO:0007669"/>
    <property type="project" value="UniProtKB-KW"/>
</dbReference>
<evidence type="ECO:0000256" key="4">
    <source>
        <dbReference type="ARBA" id="ARBA00010550"/>
    </source>
</evidence>
<keyword evidence="13" id="KW-0482">Metalloprotease</keyword>
<dbReference type="GO" id="GO:0008270">
    <property type="term" value="F:zinc ion binding"/>
    <property type="evidence" value="ECO:0007669"/>
    <property type="project" value="InterPro"/>
</dbReference>
<evidence type="ECO:0000256" key="9">
    <source>
        <dbReference type="ARBA" id="ARBA00022801"/>
    </source>
</evidence>
<keyword evidence="19" id="KW-1185">Reference proteome</keyword>
<evidence type="ECO:0000256" key="10">
    <source>
        <dbReference type="ARBA" id="ARBA00022833"/>
    </source>
</evidence>
<dbReference type="InterPro" id="IPR027417">
    <property type="entry name" value="P-loop_NTPase"/>
</dbReference>
<organism evidence="18 19">
    <name type="scientific">Capsaspora owczarzaki (strain ATCC 30864)</name>
    <dbReference type="NCBI Taxonomy" id="595528"/>
    <lineage>
        <taxon>Eukaryota</taxon>
        <taxon>Filasterea</taxon>
        <taxon>Capsaspora</taxon>
    </lineage>
</organism>
<dbReference type="InterPro" id="IPR003960">
    <property type="entry name" value="ATPase_AAA_CS"/>
</dbReference>
<keyword evidence="5" id="KW-0645">Protease</keyword>
<dbReference type="GO" id="GO:0005745">
    <property type="term" value="C:m-AAA complex"/>
    <property type="evidence" value="ECO:0007669"/>
    <property type="project" value="TreeGrafter"/>
</dbReference>
<keyword evidence="9" id="KW-0378">Hydrolase</keyword>
<dbReference type="SMART" id="SM00382">
    <property type="entry name" value="AAA"/>
    <property type="match status" value="1"/>
</dbReference>
<reference evidence="19" key="1">
    <citation type="submission" date="2011-02" db="EMBL/GenBank/DDBJ databases">
        <title>The Genome Sequence of Capsaspora owczarzaki ATCC 30864.</title>
        <authorList>
            <person name="Russ C."/>
            <person name="Cuomo C."/>
            <person name="Burger G."/>
            <person name="Gray M.W."/>
            <person name="Holland P.W.H."/>
            <person name="King N."/>
            <person name="Lang F.B.F."/>
            <person name="Roger A.J."/>
            <person name="Ruiz-Trillo I."/>
            <person name="Young S.K."/>
            <person name="Zeng Q."/>
            <person name="Gargeya S."/>
            <person name="Alvarado L."/>
            <person name="Berlin A."/>
            <person name="Chapman S.B."/>
            <person name="Chen Z."/>
            <person name="Freedman E."/>
            <person name="Gellesch M."/>
            <person name="Goldberg J."/>
            <person name="Griggs A."/>
            <person name="Gujja S."/>
            <person name="Heilman E."/>
            <person name="Heiman D."/>
            <person name="Howarth C."/>
            <person name="Mehta T."/>
            <person name="Neiman D."/>
            <person name="Pearson M."/>
            <person name="Roberts A."/>
            <person name="Saif S."/>
            <person name="Shea T."/>
            <person name="Shenoy N."/>
            <person name="Sisk P."/>
            <person name="Stolte C."/>
            <person name="Sykes S."/>
            <person name="White J."/>
            <person name="Yandava C."/>
            <person name="Haas B."/>
            <person name="Nusbaum C."/>
            <person name="Birren B."/>
        </authorList>
    </citation>
    <scope>NUCLEOTIDE SEQUENCE</scope>
    <source>
        <strain evidence="19">ATCC 30864</strain>
    </source>
</reference>
<dbReference type="FunFam" id="1.20.58.760:FF:000003">
    <property type="entry name" value="AFG3-like AAA ATPase 2"/>
    <property type="match status" value="1"/>
</dbReference>
<feature type="compositionally biased region" description="Acidic residues" evidence="16">
    <location>
        <begin position="834"/>
        <end position="850"/>
    </location>
</feature>
<keyword evidence="10" id="KW-0862">Zinc</keyword>
<evidence type="ECO:0000256" key="16">
    <source>
        <dbReference type="SAM" id="MobiDB-lite"/>
    </source>
</evidence>
<evidence type="ECO:0000256" key="11">
    <source>
        <dbReference type="ARBA" id="ARBA00022840"/>
    </source>
</evidence>
<evidence type="ECO:0000256" key="14">
    <source>
        <dbReference type="ARBA" id="ARBA00023128"/>
    </source>
</evidence>
<evidence type="ECO:0000313" key="18">
    <source>
        <dbReference type="EMBL" id="KJE92907.1"/>
    </source>
</evidence>
<comment type="similarity">
    <text evidence="4">In the N-terminal section; belongs to the AAA ATPase family.</text>
</comment>
<dbReference type="FunFam" id="3.40.50.300:FF:000001">
    <property type="entry name" value="ATP-dependent zinc metalloprotease FtsH"/>
    <property type="match status" value="1"/>
</dbReference>
<dbReference type="GO" id="GO:0016887">
    <property type="term" value="F:ATP hydrolysis activity"/>
    <property type="evidence" value="ECO:0007669"/>
    <property type="project" value="InterPro"/>
</dbReference>
<dbReference type="Gene3D" id="3.40.50.300">
    <property type="entry name" value="P-loop containing nucleotide triphosphate hydrolases"/>
    <property type="match status" value="1"/>
</dbReference>
<evidence type="ECO:0000256" key="15">
    <source>
        <dbReference type="ARBA" id="ARBA00023136"/>
    </source>
</evidence>
<dbReference type="Proteomes" id="UP000008743">
    <property type="component" value="Unassembled WGS sequence"/>
</dbReference>
<feature type="compositionally biased region" description="Basic and acidic residues" evidence="16">
    <location>
        <begin position="147"/>
        <end position="162"/>
    </location>
</feature>
<evidence type="ECO:0000256" key="2">
    <source>
        <dbReference type="ARBA" id="ARBA00004225"/>
    </source>
</evidence>
<evidence type="ECO:0000256" key="1">
    <source>
        <dbReference type="ARBA" id="ARBA00001947"/>
    </source>
</evidence>
<dbReference type="FunFam" id="1.10.8.60:FF:000019">
    <property type="entry name" value="AFG3-like AAA ATPase 2"/>
    <property type="match status" value="1"/>
</dbReference>
<dbReference type="Gene3D" id="1.10.8.60">
    <property type="match status" value="1"/>
</dbReference>
<dbReference type="InterPro" id="IPR050928">
    <property type="entry name" value="ATP-dep_Zn_Metalloprotease"/>
</dbReference>
<keyword evidence="12" id="KW-1133">Transmembrane helix</keyword>
<dbReference type="InterPro" id="IPR005936">
    <property type="entry name" value="FtsH"/>
</dbReference>
<dbReference type="GO" id="GO:0004222">
    <property type="term" value="F:metalloendopeptidase activity"/>
    <property type="evidence" value="ECO:0007669"/>
    <property type="project" value="InterPro"/>
</dbReference>
<dbReference type="FunCoup" id="A0A0D2VQG6">
    <property type="interactions" value="198"/>
</dbReference>
<evidence type="ECO:0000256" key="3">
    <source>
        <dbReference type="ARBA" id="ARBA00010044"/>
    </source>
</evidence>
<feature type="region of interest" description="Disordered" evidence="16">
    <location>
        <begin position="808"/>
        <end position="885"/>
    </location>
</feature>
<gene>
    <name evidence="18" type="ORF">CAOG_003789</name>
</gene>
<dbReference type="PANTHER" id="PTHR43655">
    <property type="entry name" value="ATP-DEPENDENT PROTEASE"/>
    <property type="match status" value="1"/>
</dbReference>
<dbReference type="STRING" id="595528.A0A0D2VQG6"/>
<dbReference type="GO" id="GO:0034982">
    <property type="term" value="P:mitochondrial protein processing"/>
    <property type="evidence" value="ECO:0007669"/>
    <property type="project" value="TreeGrafter"/>
</dbReference>
<dbReference type="GO" id="GO:0004176">
    <property type="term" value="F:ATP-dependent peptidase activity"/>
    <property type="evidence" value="ECO:0007669"/>
    <property type="project" value="InterPro"/>
</dbReference>
<dbReference type="InParanoid" id="A0A0D2VQG6"/>
<feature type="compositionally biased region" description="Basic and acidic residues" evidence="16">
    <location>
        <begin position="820"/>
        <end position="833"/>
    </location>
</feature>
<evidence type="ECO:0000256" key="5">
    <source>
        <dbReference type="ARBA" id="ARBA00022670"/>
    </source>
</evidence>
<dbReference type="PANTHER" id="PTHR43655:SF2">
    <property type="entry name" value="AFG3 LIKE MATRIX AAA PEPTIDASE SUBUNIT 2, ISOFORM A"/>
    <property type="match status" value="1"/>
</dbReference>
<keyword evidence="8" id="KW-0547">Nucleotide-binding</keyword>
<dbReference type="InterPro" id="IPR037219">
    <property type="entry name" value="Peptidase_M41-like"/>
</dbReference>
<dbReference type="AlphaFoldDB" id="A0A0D2VQG6"/>
<dbReference type="InterPro" id="IPR011546">
    <property type="entry name" value="Pept_M41_FtsH_extracell"/>
</dbReference>
<dbReference type="EMBL" id="KE346364">
    <property type="protein sequence ID" value="KJE92907.1"/>
    <property type="molecule type" value="Genomic_DNA"/>
</dbReference>
<dbReference type="eggNOG" id="KOG0731">
    <property type="taxonomic scope" value="Eukaryota"/>
</dbReference>
<keyword evidence="6" id="KW-0812">Transmembrane</keyword>
<evidence type="ECO:0000256" key="8">
    <source>
        <dbReference type="ARBA" id="ARBA00022741"/>
    </source>
</evidence>
<feature type="region of interest" description="Disordered" evidence="16">
    <location>
        <begin position="112"/>
        <end position="163"/>
    </location>
</feature>
<evidence type="ECO:0000256" key="13">
    <source>
        <dbReference type="ARBA" id="ARBA00023049"/>
    </source>
</evidence>
<dbReference type="InterPro" id="IPR000642">
    <property type="entry name" value="Peptidase_M41"/>
</dbReference>
<name>A0A0D2VQG6_CAPO3</name>
<dbReference type="CDD" id="cd19501">
    <property type="entry name" value="RecA-like_FtsH"/>
    <property type="match status" value="1"/>
</dbReference>
<protein>
    <submittedName>
        <fullName evidence="18">AFG3-like protein 2</fullName>
    </submittedName>
</protein>
<keyword evidence="14" id="KW-0496">Mitochondrion</keyword>
<dbReference type="Pfam" id="PF06480">
    <property type="entry name" value="FtsH_ext"/>
    <property type="match status" value="1"/>
</dbReference>
<comment type="subcellular location">
    <subcellularLocation>
        <location evidence="2">Mitochondrion membrane</location>
        <topology evidence="2">Multi-pass membrane protein</topology>
    </subcellularLocation>
</comment>
<accession>A0A0D2VQG6</accession>
<dbReference type="NCBIfam" id="TIGR01241">
    <property type="entry name" value="FtsH_fam"/>
    <property type="match status" value="1"/>
</dbReference>
<dbReference type="MEROPS" id="M41.007"/>
<dbReference type="Pfam" id="PF01434">
    <property type="entry name" value="Peptidase_M41"/>
    <property type="match status" value="1"/>
</dbReference>
<evidence type="ECO:0000259" key="17">
    <source>
        <dbReference type="SMART" id="SM00382"/>
    </source>
</evidence>
<keyword evidence="11" id="KW-0067">ATP-binding</keyword>
<dbReference type="OrthoDB" id="1413014at2759"/>
<dbReference type="PhylomeDB" id="A0A0D2VQG6"/>
<comment type="similarity">
    <text evidence="3">In the C-terminal section; belongs to the peptidase M41 family.</text>
</comment>
<dbReference type="InterPro" id="IPR041569">
    <property type="entry name" value="AAA_lid_3"/>
</dbReference>
<keyword evidence="7" id="KW-0479">Metal-binding</keyword>
<feature type="domain" description="AAA+ ATPase" evidence="17">
    <location>
        <begin position="368"/>
        <end position="508"/>
    </location>
</feature>
<dbReference type="Gene3D" id="1.20.58.760">
    <property type="entry name" value="Peptidase M41"/>
    <property type="match status" value="1"/>
</dbReference>
<dbReference type="SUPFAM" id="SSF52540">
    <property type="entry name" value="P-loop containing nucleoside triphosphate hydrolases"/>
    <property type="match status" value="1"/>
</dbReference>
<keyword evidence="15" id="KW-0472">Membrane</keyword>
<dbReference type="InterPro" id="IPR003959">
    <property type="entry name" value="ATPase_AAA_core"/>
</dbReference>
<dbReference type="InterPro" id="IPR003593">
    <property type="entry name" value="AAA+_ATPase"/>
</dbReference>
<dbReference type="Pfam" id="PF00004">
    <property type="entry name" value="AAA"/>
    <property type="match status" value="1"/>
</dbReference>
<evidence type="ECO:0000256" key="7">
    <source>
        <dbReference type="ARBA" id="ARBA00022723"/>
    </source>
</evidence>
<dbReference type="PROSITE" id="PS00674">
    <property type="entry name" value="AAA"/>
    <property type="match status" value="1"/>
</dbReference>
<evidence type="ECO:0000313" key="19">
    <source>
        <dbReference type="Proteomes" id="UP000008743"/>
    </source>
</evidence>
<dbReference type="RefSeq" id="XP_004363517.2">
    <property type="nucleotide sequence ID" value="XM_004363460.2"/>
</dbReference>
<sequence>MTISLGLTAMLQRRSHALLEISRQQARAQARQELAGWRQLAGRRALSTSPLAANSSVLSAGAATGHPTPVQAAALGGLSLASRLHTTIALMRTARLPQYTLGAVLSSRVQQFASAAPRNNRPPRGQDRAEETDDKSKRNKQSSSNDAENKGEQGNKKGKDNSNFEFEFQPSKFALPAFVLGTMGLVFLGTTSQRSRETTWHEFRSTMLDKGQVERLTVVNRSYVRVKLRDPHAPHYWFAIGSVDTFERQMEQAQKELNIEPREFVPISYLTEADYSSALLSLASPLIFFGVMIWLIRKNLSSAGPSLRGGPGGMFNFGKAKHRFYNKETNIGIKFKDVAGCEEAKVEIMEFVNFLKHPSVYRELGAKIPKGAVLSGPPGTGKTLLAKATAGEAGVPFLSISGSEFLEMFVGVGSSRVRDLFEQARENAPCIIFIDEIDAIGRARGRGNMSGSHDERENTLNQLLVEMDGFDSTTNVIVLAGTNRVDVLDPALLRPGRFDRNIVIDRPDIKGRNSIFRVHLKPIKLHPSIVLQELSRKLSALTPGFTGADIANVCNEAALIAARYAAEFVEEKHFDQAIERVIAGLEKKNKVLSPEEKKVVAYHEAGHATVGWYLEHADPLLKVSIIPRGSAALGYAQYLPQENYLYSMEQLRDRMCMTLGGRVAEEVFFGRITTGAQDDLSKVTKLAYGQVAKFGMNPLVGPLSYDLPGEDDPMLEKPYSEATAQLIDEQVRKLVQDALERTRALLTERRAEAEKVAQLLLEREVISRHDMTELLGKRPFVEKHAYEDFVAGTGAEEEDLKLPPGLAAQRAADEAAEAAKAAKEADKKQKASDNNEDEDEDDEDDDDQFDDNDRKSRNARKANKPKVQVWQVSWQWPPKSKKNSK</sequence>
<proteinExistence type="inferred from homology"/>
<comment type="cofactor">
    <cofactor evidence="1">
        <name>Zn(2+)</name>
        <dbReference type="ChEBI" id="CHEBI:29105"/>
    </cofactor>
</comment>
<dbReference type="SUPFAM" id="SSF140990">
    <property type="entry name" value="FtsH protease domain-like"/>
    <property type="match status" value="1"/>
</dbReference>
<dbReference type="HAMAP" id="MF_01458">
    <property type="entry name" value="FtsH"/>
    <property type="match status" value="1"/>
</dbReference>
<evidence type="ECO:0000256" key="6">
    <source>
        <dbReference type="ARBA" id="ARBA00022692"/>
    </source>
</evidence>
<evidence type="ECO:0000256" key="12">
    <source>
        <dbReference type="ARBA" id="ARBA00022989"/>
    </source>
</evidence>
<dbReference type="Gene3D" id="3.40.1690.20">
    <property type="match status" value="1"/>
</dbReference>